<protein>
    <submittedName>
        <fullName evidence="3">Uncharacterized protein</fullName>
    </submittedName>
</protein>
<accession>A0P2U4</accession>
<dbReference type="Proteomes" id="UP000004848">
    <property type="component" value="Unassembled WGS sequence"/>
</dbReference>
<dbReference type="OrthoDB" id="7673015at2"/>
<keyword evidence="1" id="KW-0175">Coiled coil</keyword>
<dbReference type="eggNOG" id="ENOG50345QS">
    <property type="taxonomic scope" value="Bacteria"/>
</dbReference>
<feature type="region of interest" description="Disordered" evidence="2">
    <location>
        <begin position="14"/>
        <end position="37"/>
    </location>
</feature>
<dbReference type="RefSeq" id="WP_006939745.1">
    <property type="nucleotide sequence ID" value="NZ_AAUW01000027.1"/>
</dbReference>
<evidence type="ECO:0000313" key="4">
    <source>
        <dbReference type="Proteomes" id="UP000004848"/>
    </source>
</evidence>
<dbReference type="AlphaFoldDB" id="A0P2U4"/>
<evidence type="ECO:0000256" key="1">
    <source>
        <dbReference type="SAM" id="Coils"/>
    </source>
</evidence>
<comment type="caution">
    <text evidence="3">The sequence shown here is derived from an EMBL/GenBank/DDBJ whole genome shotgun (WGS) entry which is preliminary data.</text>
</comment>
<sequence>MRNLTDDANFFSKTIISPTEPTSNPLPTQNITGSGDFNSTTLKNKENYEAIFPFKDGSSEEARLPSPLDEDGNPIDLQTVDPQDISPELFSQNFHSAHQLELLKRFNGEIALGAGDDRIDVLEGGGGRTVLILTEITKNDLAQLSIDDQTRIVEYLSRPDVPDEVKQKLAFLWEAEVGGTVEENRAAAGERVEAAIKEIGAAESEFDESYLDQLEILQLKISKNVLFSHASIDAQIDSVKERFERMNAFEVSVKFKDDRPSGLKFSLPSSLDNGVSMTAALETLLEQEKRMVEVQKQRLNFASSGSALDLPSLVAGLQLFDNIEKEVEAAEKTIELEQNNELVRYYTVMQGILNETQKSFNGEKPEEERDVFGNKGNDPVRVGIPVAVDGDDADLTEEERTALMMFDDFFSGGNSFEGENSHPMETLNKVTRPFDDILPDESTTIDEINDDGIVFDGVFPQKTQAQWNLFSTQIADAVTVINQRTQILTNDITTLNQEGNRHFELMNNSLRRSVDMINSIARA</sequence>
<reference evidence="3 4" key="1">
    <citation type="submission" date="2006-05" db="EMBL/GenBank/DDBJ databases">
        <authorList>
            <person name="King G."/>
            <person name="Ferriera S."/>
            <person name="Johnson J."/>
            <person name="Kravitz S."/>
            <person name="Beeson K."/>
            <person name="Sutton G."/>
            <person name="Rogers Y.-H."/>
            <person name="Friedman R."/>
            <person name="Frazier M."/>
            <person name="Venter J.C."/>
        </authorList>
    </citation>
    <scope>NUCLEOTIDE SEQUENCE [LARGE SCALE GENOMIC DNA]</scope>
    <source>
        <strain evidence="4">ATCC 25650 / DSM 13394 / JCM 20685 / NBRC 16684 / NCIMB 2208 / IAM 12614 / B1</strain>
    </source>
</reference>
<gene>
    <name evidence="3" type="ORF">SIAM614_00857</name>
</gene>
<evidence type="ECO:0000313" key="3">
    <source>
        <dbReference type="EMBL" id="EAV40747.1"/>
    </source>
</evidence>
<name>A0P2U4_ROSAI</name>
<dbReference type="GeneID" id="68849693"/>
<evidence type="ECO:0000256" key="2">
    <source>
        <dbReference type="SAM" id="MobiDB-lite"/>
    </source>
</evidence>
<feature type="coiled-coil region" evidence="1">
    <location>
        <begin position="277"/>
        <end position="340"/>
    </location>
</feature>
<dbReference type="EMBL" id="AAUW01000027">
    <property type="protein sequence ID" value="EAV40747.1"/>
    <property type="molecule type" value="Genomic_DNA"/>
</dbReference>
<organism evidence="3 4">
    <name type="scientific">Roseibium aggregatum (strain ATCC 25650 / DSM 13394 / JCM 20685 / NBRC 16684 / NCIMB 2208 / IAM 12614 / B1)</name>
    <name type="common">Stappia aggregata</name>
    <dbReference type="NCBI Taxonomy" id="384765"/>
    <lineage>
        <taxon>Bacteria</taxon>
        <taxon>Pseudomonadati</taxon>
        <taxon>Pseudomonadota</taxon>
        <taxon>Alphaproteobacteria</taxon>
        <taxon>Hyphomicrobiales</taxon>
        <taxon>Stappiaceae</taxon>
        <taxon>Roseibium</taxon>
    </lineage>
</organism>
<proteinExistence type="predicted"/>